<dbReference type="EMBL" id="CATOUU010000791">
    <property type="protein sequence ID" value="CAI9948898.1"/>
    <property type="molecule type" value="Genomic_DNA"/>
</dbReference>
<organism evidence="1">
    <name type="scientific">Hexamita inflata</name>
    <dbReference type="NCBI Taxonomy" id="28002"/>
    <lineage>
        <taxon>Eukaryota</taxon>
        <taxon>Metamonada</taxon>
        <taxon>Diplomonadida</taxon>
        <taxon>Hexamitidae</taxon>
        <taxon>Hexamitinae</taxon>
        <taxon>Hexamita</taxon>
    </lineage>
</organism>
<accession>A0AA86UT43</accession>
<keyword evidence="3" id="KW-1185">Reference proteome</keyword>
<dbReference type="Proteomes" id="UP001642409">
    <property type="component" value="Unassembled WGS sequence"/>
</dbReference>
<reference evidence="1" key="1">
    <citation type="submission" date="2023-06" db="EMBL/GenBank/DDBJ databases">
        <authorList>
            <person name="Kurt Z."/>
        </authorList>
    </citation>
    <scope>NUCLEOTIDE SEQUENCE</scope>
</reference>
<gene>
    <name evidence="1" type="ORF">HINF_LOCUS36543</name>
    <name evidence="2" type="ORF">HINF_LOCUS56434</name>
</gene>
<evidence type="ECO:0000313" key="3">
    <source>
        <dbReference type="Proteomes" id="UP001642409"/>
    </source>
</evidence>
<dbReference type="EMBL" id="CAXDID020000304">
    <property type="protein sequence ID" value="CAL6074112.1"/>
    <property type="molecule type" value="Genomic_DNA"/>
</dbReference>
<name>A0AA86UT43_9EUKA</name>
<evidence type="ECO:0000313" key="2">
    <source>
        <dbReference type="EMBL" id="CAL6074112.1"/>
    </source>
</evidence>
<comment type="caution">
    <text evidence="1">The sequence shown here is derived from an EMBL/GenBank/DDBJ whole genome shotgun (WGS) entry which is preliminary data.</text>
</comment>
<proteinExistence type="predicted"/>
<dbReference type="AlphaFoldDB" id="A0AA86UT43"/>
<evidence type="ECO:0000313" key="1">
    <source>
        <dbReference type="EMBL" id="CAI9948898.1"/>
    </source>
</evidence>
<protein>
    <submittedName>
        <fullName evidence="1">Uncharacterized protein</fullName>
    </submittedName>
</protein>
<sequence length="351" mass="40711">MKTTQERRDVLLGAMKIYLDNLQRGIINTEIESLIKVIKEKPIIYTKFYQETIKQPPVVKLQSEFVLQKCKLYISWIMHYIQLQMYEYGEPQQFPSHLDPVSLYQYLAAHPNQFVFNQSMQCINQLKLALNSGDIQALSAIVTNGTLDSAHLIQSIPRVLQQAITMSFVESVQSLLDIYEIHNIFQQSLAQDIFEFIIRTTQEKQNHFKLKLSQMVPQNKSKESWKAKLIEMGINPVFISLERSNNGQVHLFGQISNQFVSSLNQISSIRNFFSFEFQKALIKQVNKAKEHGDAIQYNSNELIWAITGLIMENYEYATRIYAAAQVFKALNSDMQAFVMTVDYILEHIFMI</sequence>
<reference evidence="2 3" key="2">
    <citation type="submission" date="2024-07" db="EMBL/GenBank/DDBJ databases">
        <authorList>
            <person name="Akdeniz Z."/>
        </authorList>
    </citation>
    <scope>NUCLEOTIDE SEQUENCE [LARGE SCALE GENOMIC DNA]</scope>
</reference>